<name>W9YEV3_9EURO</name>
<dbReference type="STRING" id="1182541.W9YEV3"/>
<dbReference type="RefSeq" id="XP_007723576.1">
    <property type="nucleotide sequence ID" value="XM_007725386.1"/>
</dbReference>
<feature type="compositionally biased region" description="Basic and acidic residues" evidence="2">
    <location>
        <begin position="395"/>
        <end position="411"/>
    </location>
</feature>
<dbReference type="Proteomes" id="UP000019484">
    <property type="component" value="Unassembled WGS sequence"/>
</dbReference>
<dbReference type="InterPro" id="IPR046464">
    <property type="entry name" value="SWI-SNF_Ssr4_C"/>
</dbReference>
<organism evidence="5 6">
    <name type="scientific">Capronia coronata CBS 617.96</name>
    <dbReference type="NCBI Taxonomy" id="1182541"/>
    <lineage>
        <taxon>Eukaryota</taxon>
        <taxon>Fungi</taxon>
        <taxon>Dikarya</taxon>
        <taxon>Ascomycota</taxon>
        <taxon>Pezizomycotina</taxon>
        <taxon>Eurotiomycetes</taxon>
        <taxon>Chaetothyriomycetidae</taxon>
        <taxon>Chaetothyriales</taxon>
        <taxon>Herpotrichiellaceae</taxon>
        <taxon>Capronia</taxon>
    </lineage>
</organism>
<feature type="compositionally biased region" description="Polar residues" evidence="2">
    <location>
        <begin position="486"/>
        <end position="500"/>
    </location>
</feature>
<dbReference type="GO" id="GO:0006338">
    <property type="term" value="P:chromatin remodeling"/>
    <property type="evidence" value="ECO:0007669"/>
    <property type="project" value="InterPro"/>
</dbReference>
<feature type="compositionally biased region" description="Basic and acidic residues" evidence="2">
    <location>
        <begin position="539"/>
        <end position="553"/>
    </location>
</feature>
<evidence type="ECO:0000313" key="6">
    <source>
        <dbReference type="Proteomes" id="UP000019484"/>
    </source>
</evidence>
<feature type="coiled-coil region" evidence="1">
    <location>
        <begin position="334"/>
        <end position="365"/>
    </location>
</feature>
<feature type="region of interest" description="Disordered" evidence="2">
    <location>
        <begin position="374"/>
        <end position="676"/>
    </location>
</feature>
<keyword evidence="1" id="KW-0175">Coiled coil</keyword>
<dbReference type="Pfam" id="PF08549">
    <property type="entry name" value="SWI-SNF_Ssr4_N"/>
    <property type="match status" value="1"/>
</dbReference>
<gene>
    <name evidence="5" type="ORF">A1O1_04494</name>
</gene>
<evidence type="ECO:0000259" key="4">
    <source>
        <dbReference type="Pfam" id="PF20497"/>
    </source>
</evidence>
<sequence length="676" mass="73283">MNPVLKDPAAGIPAPLLPHLHLVSKYRYPITSNPSFETIVGYLLEAPKIVRDLQPVQWQFIETPPDGTMMLTWQPLEHMGTNFASDGYIWADAEHVFKSEVRGYILEMYLQRSGYRASGEQVACHSRRRYRLLPGNPNLGLPNPDPALFLTHYSKASSRDHVAASSIPVMPAVHAQLQQRRMIQSQGQLPRKEFMLHDRSNWPAIHLPPAVARAAAPGPVAPASGHRRGLSIAPDPTLEEEEDVSRGDLLDFMSPRDISRLRYEQHHEWMEEILESPYPTLSIVPSDLGLGRKGALEELTKDFLAAPISAGRDSANGPPQRVGKLPDGKAEEFAQRASAKLADMQLELERMRKRHARRMEKLNQSTALKVAEKKLRMAPTVPEKRRLSNESTEAGESKPKDAVEEIMHEVESTTGKKLCESTGVRLVAKGGLQEKPKPPPVSQAPAAPVASAPPQPVNPPIAETESNTQPQPAAAAGGENVDENKASTTSNEQQAVTTGAQPPPPEPKPEVSSISGQQSEADGGQHDGTAPPAVGDSGADIHMDGLDDNDHGDNGNQEGNEWVMVDQDGQTAEEVALPNPTNVGQQPEAQPVAGNATGQPNQTTTDQPATTQTQPSQETALDTPNFDIGGDFDNVDVDTAGDALASYGHDEELNLDGMEDSAFGDAFHPEEDEEMS</sequence>
<reference evidence="5 6" key="1">
    <citation type="submission" date="2013-03" db="EMBL/GenBank/DDBJ databases">
        <title>The Genome Sequence of Capronia coronata CBS 617.96.</title>
        <authorList>
            <consortium name="The Broad Institute Genomics Platform"/>
            <person name="Cuomo C."/>
            <person name="de Hoog S."/>
            <person name="Gorbushina A."/>
            <person name="Walker B."/>
            <person name="Young S.K."/>
            <person name="Zeng Q."/>
            <person name="Gargeya S."/>
            <person name="Fitzgerald M."/>
            <person name="Haas B."/>
            <person name="Abouelleil A."/>
            <person name="Allen A.W."/>
            <person name="Alvarado L."/>
            <person name="Arachchi H.M."/>
            <person name="Berlin A.M."/>
            <person name="Chapman S.B."/>
            <person name="Gainer-Dewar J."/>
            <person name="Goldberg J."/>
            <person name="Griggs A."/>
            <person name="Gujja S."/>
            <person name="Hansen M."/>
            <person name="Howarth C."/>
            <person name="Imamovic A."/>
            <person name="Ireland A."/>
            <person name="Larimer J."/>
            <person name="McCowan C."/>
            <person name="Murphy C."/>
            <person name="Pearson M."/>
            <person name="Poon T.W."/>
            <person name="Priest M."/>
            <person name="Roberts A."/>
            <person name="Saif S."/>
            <person name="Shea T."/>
            <person name="Sisk P."/>
            <person name="Sykes S."/>
            <person name="Wortman J."/>
            <person name="Nusbaum C."/>
            <person name="Birren B."/>
        </authorList>
    </citation>
    <scope>NUCLEOTIDE SEQUENCE [LARGE SCALE GENOMIC DNA]</scope>
    <source>
        <strain evidence="5 6">CBS 617.96</strain>
    </source>
</reference>
<dbReference type="EMBL" id="AMWN01000003">
    <property type="protein sequence ID" value="EXJ91382.1"/>
    <property type="molecule type" value="Genomic_DNA"/>
</dbReference>
<evidence type="ECO:0000256" key="1">
    <source>
        <dbReference type="SAM" id="Coils"/>
    </source>
</evidence>
<evidence type="ECO:0000259" key="3">
    <source>
        <dbReference type="Pfam" id="PF08549"/>
    </source>
</evidence>
<evidence type="ECO:0000256" key="2">
    <source>
        <dbReference type="SAM" id="MobiDB-lite"/>
    </source>
</evidence>
<dbReference type="Pfam" id="PF20497">
    <property type="entry name" value="SWI-SNF_Ssr4_C"/>
    <property type="match status" value="1"/>
</dbReference>
<protein>
    <recommendedName>
        <fullName evidence="7">DUF1750-domain-containing protein</fullName>
    </recommendedName>
</protein>
<feature type="compositionally biased region" description="Polar residues" evidence="2">
    <location>
        <begin position="579"/>
        <end position="588"/>
    </location>
</feature>
<dbReference type="AlphaFoldDB" id="W9YEV3"/>
<dbReference type="eggNOG" id="ENOG502S04K">
    <property type="taxonomic scope" value="Eukaryota"/>
</dbReference>
<accession>W9YEV3</accession>
<comment type="caution">
    <text evidence="5">The sequence shown here is derived from an EMBL/GenBank/DDBJ whole genome shotgun (WGS) entry which is preliminary data.</text>
</comment>
<feature type="compositionally biased region" description="Low complexity" evidence="2">
    <location>
        <begin position="599"/>
        <end position="619"/>
    </location>
</feature>
<feature type="region of interest" description="Disordered" evidence="2">
    <location>
        <begin position="215"/>
        <end position="246"/>
    </location>
</feature>
<dbReference type="HOGENOM" id="CLU_013398_0_0_1"/>
<proteinExistence type="predicted"/>
<evidence type="ECO:0008006" key="7">
    <source>
        <dbReference type="Google" id="ProtNLM"/>
    </source>
</evidence>
<dbReference type="GeneID" id="19159375"/>
<feature type="domain" description="SWI/SNF and RSC complexes subunit Ssr4 C-terminal" evidence="4">
    <location>
        <begin position="238"/>
        <end position="673"/>
    </location>
</feature>
<keyword evidence="6" id="KW-1185">Reference proteome</keyword>
<evidence type="ECO:0000313" key="5">
    <source>
        <dbReference type="EMBL" id="EXJ91382.1"/>
    </source>
</evidence>
<dbReference type="InterPro" id="IPR013859">
    <property type="entry name" value="Ssr4_N"/>
</dbReference>
<dbReference type="OrthoDB" id="5321006at2759"/>
<feature type="domain" description="SWI/SNF and RSC complexes subunit Ssr4 N-terminal" evidence="3">
    <location>
        <begin position="6"/>
        <end position="212"/>
    </location>
</feature>